<sequence length="61" mass="7307">MVITWKCICGRATTDHQDSDRLLQELVAYPTFVWFVCLFRLYRSLCNREQQILGNHKMSRD</sequence>
<accession>A0A5J5CMQ2</accession>
<proteinExistence type="predicted"/>
<evidence type="ECO:0000313" key="1">
    <source>
        <dbReference type="EMBL" id="KAA8581251.1"/>
    </source>
</evidence>
<dbReference type="Proteomes" id="UP000327493">
    <property type="component" value="Chromosome 21"/>
</dbReference>
<organism evidence="1 2">
    <name type="scientific">Etheostoma spectabile</name>
    <name type="common">orangethroat darter</name>
    <dbReference type="NCBI Taxonomy" id="54343"/>
    <lineage>
        <taxon>Eukaryota</taxon>
        <taxon>Metazoa</taxon>
        <taxon>Chordata</taxon>
        <taxon>Craniata</taxon>
        <taxon>Vertebrata</taxon>
        <taxon>Euteleostomi</taxon>
        <taxon>Actinopterygii</taxon>
        <taxon>Neopterygii</taxon>
        <taxon>Teleostei</taxon>
        <taxon>Neoteleostei</taxon>
        <taxon>Acanthomorphata</taxon>
        <taxon>Eupercaria</taxon>
        <taxon>Perciformes</taxon>
        <taxon>Percoidei</taxon>
        <taxon>Percidae</taxon>
        <taxon>Etheostomatinae</taxon>
        <taxon>Etheostoma</taxon>
    </lineage>
</organism>
<reference evidence="1 2" key="1">
    <citation type="submission" date="2019-08" db="EMBL/GenBank/DDBJ databases">
        <title>A chromosome-level genome assembly, high-density linkage maps, and genome scans reveal the genomic architecture of hybrid incompatibilities underlying speciation via character displacement in darters (Percidae: Etheostominae).</title>
        <authorList>
            <person name="Moran R.L."/>
            <person name="Catchen J.M."/>
            <person name="Fuller R.C."/>
        </authorList>
    </citation>
    <scope>NUCLEOTIDE SEQUENCE [LARGE SCALE GENOMIC DNA]</scope>
    <source>
        <strain evidence="1">EspeVRDwgs_2016</strain>
        <tissue evidence="1">Muscle</tissue>
    </source>
</reference>
<evidence type="ECO:0000313" key="2">
    <source>
        <dbReference type="Proteomes" id="UP000327493"/>
    </source>
</evidence>
<keyword evidence="2" id="KW-1185">Reference proteome</keyword>
<dbReference type="AlphaFoldDB" id="A0A5J5CMQ2"/>
<dbReference type="EMBL" id="VOFY01000021">
    <property type="protein sequence ID" value="KAA8581251.1"/>
    <property type="molecule type" value="Genomic_DNA"/>
</dbReference>
<gene>
    <name evidence="1" type="ORF">FQN60_002832</name>
</gene>
<protein>
    <submittedName>
        <fullName evidence="1">Uncharacterized protein</fullName>
    </submittedName>
</protein>
<comment type="caution">
    <text evidence="1">The sequence shown here is derived from an EMBL/GenBank/DDBJ whole genome shotgun (WGS) entry which is preliminary data.</text>
</comment>
<name>A0A5J5CMQ2_9PERO</name>